<dbReference type="Proteomes" id="UP001144397">
    <property type="component" value="Unassembled WGS sequence"/>
</dbReference>
<evidence type="ECO:0000313" key="3">
    <source>
        <dbReference type="EMBL" id="MDR6335992.1"/>
    </source>
</evidence>
<name>A0A9W6CW56_XANFL</name>
<dbReference type="EMBL" id="JAVDPY010000010">
    <property type="protein sequence ID" value="MDR6335992.1"/>
    <property type="molecule type" value="Genomic_DNA"/>
</dbReference>
<dbReference type="GO" id="GO:0016491">
    <property type="term" value="F:oxidoreductase activity"/>
    <property type="evidence" value="ECO:0007669"/>
    <property type="project" value="InterPro"/>
</dbReference>
<evidence type="ECO:0000259" key="1">
    <source>
        <dbReference type="Pfam" id="PF00881"/>
    </source>
</evidence>
<accession>A0A9W6CW56</accession>
<feature type="domain" description="Nitroreductase" evidence="1">
    <location>
        <begin position="106"/>
        <end position="243"/>
    </location>
</feature>
<dbReference type="EMBL" id="BSDO01000009">
    <property type="protein sequence ID" value="GLI24983.1"/>
    <property type="molecule type" value="Genomic_DNA"/>
</dbReference>
<dbReference type="InterPro" id="IPR000415">
    <property type="entry name" value="Nitroreductase-like"/>
</dbReference>
<sequence>MNALLPPARPFEAALAYHARTKHSLKAYAAGPETLDWDMQPNPFREYEGAPRTALPLAAEGLGVSFAEMVSGTVAPASLDLAGVALLLELSFGLAAWKQLGPDRWALRCNPSSGNLHPTEAYVIAGRVAGLDDGVHHYVSRDHVLEHRFAPPGPDVVAVASASGFAMEQRFGPSGGAPSLFLALSSIHWREAWKYGERAFRYCQLDLGHALAAVRYAASCLGWTARLVETIPSADIARRIGLDRAVDFAGAEREDPDILIALAPVGGDLPALPPLPFGGCWMGRANVLDRHPLYRWPVIDQVSLATHRAGVDAGEVLTAPALPARDVSGEARAASVILGRRSAQRFTAKGSMMPREVFLGLMDALMPRALAPFDAAPFEARVHPLLFVHRVEGLTPGLYALPRRDGVIADLKAALRSDFTWEKPEGVPAHLPLYRLVETDCRGIARTVSCHQAIASDSSFALAMLAEFEPLVAAEAWRYRQLHWEAGMVGQSLYLEAEAAGFRGTGIGCFFDDDLHQLLGLEGGAFQSIYHFTVGRAAVDDRITTEPAYPGRGA</sequence>
<dbReference type="PANTHER" id="PTHR42741">
    <property type="entry name" value="NITROREDUCTASE FAMILY PROTEIN"/>
    <property type="match status" value="1"/>
</dbReference>
<organism evidence="2 4">
    <name type="scientific">Xanthobacter flavus</name>
    <dbReference type="NCBI Taxonomy" id="281"/>
    <lineage>
        <taxon>Bacteria</taxon>
        <taxon>Pseudomonadati</taxon>
        <taxon>Pseudomonadota</taxon>
        <taxon>Alphaproteobacteria</taxon>
        <taxon>Hyphomicrobiales</taxon>
        <taxon>Xanthobacteraceae</taxon>
        <taxon>Xanthobacter</taxon>
    </lineage>
</organism>
<evidence type="ECO:0000313" key="5">
    <source>
        <dbReference type="Proteomes" id="UP001245370"/>
    </source>
</evidence>
<dbReference type="SUPFAM" id="SSF55469">
    <property type="entry name" value="FMN-dependent nitroreductase-like"/>
    <property type="match status" value="2"/>
</dbReference>
<proteinExistence type="predicted"/>
<dbReference type="GeneID" id="95765425"/>
<dbReference type="Proteomes" id="UP001245370">
    <property type="component" value="Unassembled WGS sequence"/>
</dbReference>
<reference evidence="2" key="1">
    <citation type="submission" date="2022-12" db="EMBL/GenBank/DDBJ databases">
        <title>Reference genome sequencing for broad-spectrum identification of bacterial and archaeal isolates by mass spectrometry.</title>
        <authorList>
            <person name="Sekiguchi Y."/>
            <person name="Tourlousse D.M."/>
        </authorList>
    </citation>
    <scope>NUCLEOTIDE SEQUENCE</scope>
    <source>
        <strain evidence="2">301</strain>
    </source>
</reference>
<gene>
    <name evidence="3" type="ORF">GGQ86_004490</name>
    <name evidence="2" type="ORF">XFLAVUS301_46570</name>
</gene>
<feature type="domain" description="Nitroreductase" evidence="1">
    <location>
        <begin position="338"/>
        <end position="536"/>
    </location>
</feature>
<reference evidence="3 5" key="2">
    <citation type="submission" date="2023-07" db="EMBL/GenBank/DDBJ databases">
        <title>Genomic Encyclopedia of Type Strains, Phase IV (KMG-IV): sequencing the most valuable type-strain genomes for metagenomic binning, comparative biology and taxonomic classification.</title>
        <authorList>
            <person name="Goeker M."/>
        </authorList>
    </citation>
    <scope>NUCLEOTIDE SEQUENCE [LARGE SCALE GENOMIC DNA]</scope>
    <source>
        <strain evidence="3 5">DSM 338</strain>
    </source>
</reference>
<dbReference type="InterPro" id="IPR029479">
    <property type="entry name" value="Nitroreductase"/>
</dbReference>
<dbReference type="CDD" id="cd02142">
    <property type="entry name" value="McbC_SagB-like_oxidoreductase"/>
    <property type="match status" value="2"/>
</dbReference>
<protein>
    <submittedName>
        <fullName evidence="3">SagB-type dehydrogenase family enzyme</fullName>
    </submittedName>
</protein>
<keyword evidence="5" id="KW-1185">Reference proteome</keyword>
<comment type="caution">
    <text evidence="2">The sequence shown here is derived from an EMBL/GenBank/DDBJ whole genome shotgun (WGS) entry which is preliminary data.</text>
</comment>
<dbReference type="Gene3D" id="3.40.109.10">
    <property type="entry name" value="NADH Oxidase"/>
    <property type="match status" value="2"/>
</dbReference>
<dbReference type="RefSeq" id="WP_281809686.1">
    <property type="nucleotide sequence ID" value="NZ_BSDO01000009.1"/>
</dbReference>
<evidence type="ECO:0000313" key="2">
    <source>
        <dbReference type="EMBL" id="GLI24983.1"/>
    </source>
</evidence>
<dbReference type="AlphaFoldDB" id="A0A9W6CW56"/>
<dbReference type="PANTHER" id="PTHR42741:SF3">
    <property type="entry name" value="NITROREDUCTASE FAMILY PROTEIN"/>
    <property type="match status" value="1"/>
</dbReference>
<evidence type="ECO:0000313" key="4">
    <source>
        <dbReference type="Proteomes" id="UP001144397"/>
    </source>
</evidence>
<dbReference type="Pfam" id="PF00881">
    <property type="entry name" value="Nitroreductase"/>
    <property type="match status" value="2"/>
</dbReference>